<gene>
    <name evidence="2" type="ORF">C7449_102625</name>
</gene>
<keyword evidence="1" id="KW-0472">Membrane</keyword>
<comment type="caution">
    <text evidence="2">The sequence shown here is derived from an EMBL/GenBank/DDBJ whole genome shotgun (WGS) entry which is preliminary data.</text>
</comment>
<keyword evidence="1" id="KW-1133">Transmembrane helix</keyword>
<evidence type="ECO:0000313" key="2">
    <source>
        <dbReference type="EMBL" id="PTM97746.1"/>
    </source>
</evidence>
<keyword evidence="1" id="KW-0812">Transmembrane</keyword>
<dbReference type="AlphaFoldDB" id="A0A2T5BFJ6"/>
<protein>
    <submittedName>
        <fullName evidence="2">AsmA protein</fullName>
    </submittedName>
</protein>
<reference evidence="2 3" key="1">
    <citation type="submission" date="2018-04" db="EMBL/GenBank/DDBJ databases">
        <title>Genomic Encyclopedia of Type Strains, Phase IV (KMG-IV): sequencing the most valuable type-strain genomes for metagenomic binning, comparative biology and taxonomic classification.</title>
        <authorList>
            <person name="Goeker M."/>
        </authorList>
    </citation>
    <scope>NUCLEOTIDE SEQUENCE [LARGE SCALE GENOMIC DNA]</scope>
    <source>
        <strain evidence="2 3">DSM 7138</strain>
    </source>
</reference>
<dbReference type="Proteomes" id="UP000241247">
    <property type="component" value="Unassembled WGS sequence"/>
</dbReference>
<dbReference type="PANTHER" id="PTHR30441:SF4">
    <property type="entry name" value="PROTEIN ASMA"/>
    <property type="match status" value="1"/>
</dbReference>
<dbReference type="EMBL" id="PZZZ01000002">
    <property type="protein sequence ID" value="PTM97746.1"/>
    <property type="molecule type" value="Genomic_DNA"/>
</dbReference>
<proteinExistence type="predicted"/>
<dbReference type="GO" id="GO:0005886">
    <property type="term" value="C:plasma membrane"/>
    <property type="evidence" value="ECO:0007669"/>
    <property type="project" value="TreeGrafter"/>
</dbReference>
<accession>A0A2T5BFJ6</accession>
<evidence type="ECO:0000313" key="3">
    <source>
        <dbReference type="Proteomes" id="UP000241247"/>
    </source>
</evidence>
<keyword evidence="3" id="KW-1185">Reference proteome</keyword>
<name>A0A2T5BFJ6_MYCDI</name>
<organism evidence="2 3">
    <name type="scientific">Mycoplana dimorpha</name>
    <dbReference type="NCBI Taxonomy" id="28320"/>
    <lineage>
        <taxon>Bacteria</taxon>
        <taxon>Pseudomonadati</taxon>
        <taxon>Pseudomonadota</taxon>
        <taxon>Alphaproteobacteria</taxon>
        <taxon>Hyphomicrobiales</taxon>
        <taxon>Rhizobiaceae</taxon>
        <taxon>Mycoplana</taxon>
    </lineage>
</organism>
<dbReference type="PANTHER" id="PTHR30441">
    <property type="entry name" value="DUF748 DOMAIN-CONTAINING PROTEIN"/>
    <property type="match status" value="1"/>
</dbReference>
<dbReference type="OrthoDB" id="225437at2"/>
<evidence type="ECO:0000256" key="1">
    <source>
        <dbReference type="SAM" id="Phobius"/>
    </source>
</evidence>
<feature type="transmembrane region" description="Helical" evidence="1">
    <location>
        <begin position="12"/>
        <end position="34"/>
    </location>
</feature>
<dbReference type="InterPro" id="IPR052894">
    <property type="entry name" value="AsmA-related"/>
</dbReference>
<dbReference type="GO" id="GO:0090313">
    <property type="term" value="P:regulation of protein targeting to membrane"/>
    <property type="evidence" value="ECO:0007669"/>
    <property type="project" value="TreeGrafter"/>
</dbReference>
<sequence>MSSYNLLRPGNLLRLFLAMAGLALVLRLAGPYLISSERVQSEIEARLSGWTDAQLSFSGAPSFAFWPNPRVGFDNARLRNPKLTENEGADLLTAEHISVRFSIIGSLFGGPDLGEVEFVRPVFHVRRDAEGRSNWQDGGKAEETSAQSVPKPATMIVRDGTIVVDDMPRNEHFRITKIEGKIDWPEASSGLKLSLLGVVGGKVMNWRLSADEPLALLQGGTGAVHTSLNSDFLGIDFDGTANLSKGVFATGRVRIATPSLGQFLAWRGVNWGQASERDAMTVEGTMTANGYTARLDRLTLSIQGSTAKGILDLSLPPRRAPKVGGTLAFDRVDLLSLLEVLAPPTQDDGSLPPTAFGGIDLDLRLSSEEALIEPLVLSDFAAGVRANDGRASLDIGDAALLGGRVSGRLALNQGHPKSGGELQLSLNDVDLGALAGQLAISGPLPNGRGSAHVELFTDNPWRALDGADLTGMFALHFDHGAIPGFDHTAFEQLAHGNAPFGMKQAAGGSFEFTAATLEGRLDHGLAELSRATFEGTEKTLTVSGMIPYRGGSVAMAGSIQDRQGADTSVVSPRVNFLLGGPWAELVISPLKPLAELPAD</sequence>